<evidence type="ECO:0000256" key="1">
    <source>
        <dbReference type="SAM" id="Phobius"/>
    </source>
</evidence>
<evidence type="ECO:0008006" key="4">
    <source>
        <dbReference type="Google" id="ProtNLM"/>
    </source>
</evidence>
<proteinExistence type="predicted"/>
<dbReference type="Proteomes" id="UP000243297">
    <property type="component" value="Unassembled WGS sequence"/>
</dbReference>
<dbReference type="STRING" id="118967.SAMN02745191_0358"/>
<dbReference type="AlphaFoldDB" id="A0A1T4K6Y0"/>
<feature type="transmembrane region" description="Helical" evidence="1">
    <location>
        <begin position="37"/>
        <end position="56"/>
    </location>
</feature>
<keyword evidence="1" id="KW-0472">Membrane</keyword>
<dbReference type="EMBL" id="FUWY01000001">
    <property type="protein sequence ID" value="SJZ38179.1"/>
    <property type="molecule type" value="Genomic_DNA"/>
</dbReference>
<accession>A0A1T4K6Y0</accession>
<protein>
    <recommendedName>
        <fullName evidence="4">DUF304 domain-containing protein</fullName>
    </recommendedName>
</protein>
<gene>
    <name evidence="2" type="ORF">SAMN02745191_0358</name>
</gene>
<evidence type="ECO:0000313" key="3">
    <source>
        <dbReference type="Proteomes" id="UP000243297"/>
    </source>
</evidence>
<dbReference type="RefSeq" id="WP_078710804.1">
    <property type="nucleotide sequence ID" value="NZ_FUWY01000001.1"/>
</dbReference>
<keyword evidence="1" id="KW-1133">Transmembrane helix</keyword>
<feature type="transmembrane region" description="Helical" evidence="1">
    <location>
        <begin position="12"/>
        <end position="31"/>
    </location>
</feature>
<sequence>MKEIKNTFAKKVWADSAFNLFFGLLLVLLYFGRINSWILLVAVLVYEVFIVSMIEIRLNKLNKILMQLTNEEIQKYQIIDNTLFFEEFMISYSYRKFVFMKYLEIKSIKGSKGFGGSKKIVIESNIDIIVISTKNESAIDNALNILEKKNKSVALKR</sequence>
<name>A0A1T4K6Y0_9FIRM</name>
<reference evidence="3" key="1">
    <citation type="submission" date="2017-02" db="EMBL/GenBank/DDBJ databases">
        <authorList>
            <person name="Varghese N."/>
            <person name="Submissions S."/>
        </authorList>
    </citation>
    <scope>NUCLEOTIDE SEQUENCE [LARGE SCALE GENOMIC DNA]</scope>
    <source>
        <strain evidence="3">ATCC 25662</strain>
    </source>
</reference>
<organism evidence="2 3">
    <name type="scientific">Anaerorhabdus furcosa</name>
    <dbReference type="NCBI Taxonomy" id="118967"/>
    <lineage>
        <taxon>Bacteria</taxon>
        <taxon>Bacillati</taxon>
        <taxon>Bacillota</taxon>
        <taxon>Erysipelotrichia</taxon>
        <taxon>Erysipelotrichales</taxon>
        <taxon>Erysipelotrichaceae</taxon>
        <taxon>Anaerorhabdus</taxon>
    </lineage>
</organism>
<evidence type="ECO:0000313" key="2">
    <source>
        <dbReference type="EMBL" id="SJZ38179.1"/>
    </source>
</evidence>
<keyword evidence="3" id="KW-1185">Reference proteome</keyword>
<keyword evidence="1" id="KW-0812">Transmembrane</keyword>